<evidence type="ECO:0000256" key="1">
    <source>
        <dbReference type="ARBA" id="ARBA00022603"/>
    </source>
</evidence>
<organism evidence="9">
    <name type="scientific">Timema californicum</name>
    <name type="common">California timema</name>
    <name type="synonym">Walking stick</name>
    <dbReference type="NCBI Taxonomy" id="61474"/>
    <lineage>
        <taxon>Eukaryota</taxon>
        <taxon>Metazoa</taxon>
        <taxon>Ecdysozoa</taxon>
        <taxon>Arthropoda</taxon>
        <taxon>Hexapoda</taxon>
        <taxon>Insecta</taxon>
        <taxon>Pterygota</taxon>
        <taxon>Neoptera</taxon>
        <taxon>Polyneoptera</taxon>
        <taxon>Phasmatodea</taxon>
        <taxon>Timematodea</taxon>
        <taxon>Timematoidea</taxon>
        <taxon>Timematidae</taxon>
        <taxon>Timema</taxon>
    </lineage>
</organism>
<feature type="binding site" evidence="6">
    <location>
        <position position="708"/>
    </location>
    <ligand>
        <name>S-adenosyl-L-methionine</name>
        <dbReference type="ChEBI" id="CHEBI:59789"/>
    </ligand>
</feature>
<reference evidence="9" key="1">
    <citation type="submission" date="2020-11" db="EMBL/GenBank/DDBJ databases">
        <authorList>
            <person name="Tran Van P."/>
        </authorList>
    </citation>
    <scope>NUCLEOTIDE SEQUENCE</scope>
</reference>
<keyword evidence="2 6" id="KW-0808">Transferase</keyword>
<evidence type="ECO:0000256" key="4">
    <source>
        <dbReference type="ARBA" id="ARBA00033763"/>
    </source>
</evidence>
<feature type="binding site" evidence="6">
    <location>
        <position position="759"/>
    </location>
    <ligand>
        <name>S-adenosyl-L-methionine</name>
        <dbReference type="ChEBI" id="CHEBI:59789"/>
    </ligand>
</feature>
<keyword evidence="1 6" id="KW-0489">Methyltransferase</keyword>
<comment type="similarity">
    <text evidence="6">Belongs to the class I-like SAM-binding methyltransferase superfamily. RNA M5U methyltransferase family.</text>
</comment>
<feature type="region of interest" description="Disordered" evidence="8">
    <location>
        <begin position="1"/>
        <end position="26"/>
    </location>
</feature>
<dbReference type="Gene3D" id="2.40.50.1070">
    <property type="match status" value="1"/>
</dbReference>
<keyword evidence="7" id="KW-0175">Coiled coil</keyword>
<dbReference type="InterPro" id="IPR010280">
    <property type="entry name" value="U5_MeTrfase_fam"/>
</dbReference>
<dbReference type="Gene3D" id="3.40.50.150">
    <property type="entry name" value="Vaccinia Virus protein VP39"/>
    <property type="match status" value="2"/>
</dbReference>
<dbReference type="GO" id="GO:0032259">
    <property type="term" value="P:methylation"/>
    <property type="evidence" value="ECO:0007669"/>
    <property type="project" value="UniProtKB-KW"/>
</dbReference>
<evidence type="ECO:0000313" key="9">
    <source>
        <dbReference type="EMBL" id="CAD7570061.1"/>
    </source>
</evidence>
<feature type="region of interest" description="Disordered" evidence="8">
    <location>
        <begin position="206"/>
        <end position="227"/>
    </location>
</feature>
<feature type="region of interest" description="Disordered" evidence="8">
    <location>
        <begin position="905"/>
        <end position="966"/>
    </location>
</feature>
<dbReference type="EC" id="2.1.1.35" evidence="4"/>
<dbReference type="SUPFAM" id="SSF53335">
    <property type="entry name" value="S-adenosyl-L-methionine-dependent methyltransferases"/>
    <property type="match status" value="2"/>
</dbReference>
<comment type="catalytic activity">
    <reaction evidence="5">
        <text>uridine(54) in tRNA + S-adenosyl-L-methionine = 5-methyluridine(54) in tRNA + S-adenosyl-L-homocysteine + H(+)</text>
        <dbReference type="Rhea" id="RHEA:42712"/>
        <dbReference type="Rhea" id="RHEA-COMP:10167"/>
        <dbReference type="Rhea" id="RHEA-COMP:10193"/>
        <dbReference type="ChEBI" id="CHEBI:15378"/>
        <dbReference type="ChEBI" id="CHEBI:57856"/>
        <dbReference type="ChEBI" id="CHEBI:59789"/>
        <dbReference type="ChEBI" id="CHEBI:65315"/>
        <dbReference type="ChEBI" id="CHEBI:74447"/>
        <dbReference type="EC" id="2.1.1.35"/>
    </reaction>
    <physiologicalReaction direction="left-to-right" evidence="5">
        <dbReference type="Rhea" id="RHEA:42713"/>
    </physiologicalReaction>
</comment>
<feature type="compositionally biased region" description="Basic and acidic residues" evidence="8">
    <location>
        <begin position="206"/>
        <end position="226"/>
    </location>
</feature>
<dbReference type="GO" id="GO:0003723">
    <property type="term" value="F:RNA binding"/>
    <property type="evidence" value="ECO:0007669"/>
    <property type="project" value="TreeGrafter"/>
</dbReference>
<sequence length="1052" mass="116288">MATVTEEPAVKEEAVIDGPEEAEEETLASIKQELDELMAKLDSGTELGADLEADLEKVKELTEKMKTLAEVTDAAQTSEPEQLTVHVGVISTDNSNTSLTGSSPGKAELSRLEDWARLRAHVNRVKLTGLAEEQDLVDEEKPTIENENRPTPPWWTLECRRAINARRNAMRSFSKNATQENLENFRKMRHEARNVIRQAQEIWKEKRAEAGGDDADKSKSGADGTKETGWGLAEKGFTHCIRVKGLHPRYIKDLRLLIQNVIGMGLVKFVPAPRNSVYVGISFSTKEHLDEAIKILSDSPLGLKLQIETPDGEIIAGGSLEGSEQTDPMILLQDALQDGGPTSEEEYQKQIEWKEQVTTNSLRTLSQVLEREITVVMKDRTEGFLWKMEKLRPCPLTETLSDRYQTFSGVDDATGQADLGYRAFGSNVTSRVVRSPHVRKVVEVMKHFMLSSGKELYNHQDKSGFWLSLVVRSNYAGEIMLLVTVRTKGEEEANKEFDIFKPRFEEYFGEGGAGSDCNIVSIHMKASYQHTRALVKHMYGTEYLEEMAAGLRVQIFNKTYFWSNPIGVNLLCETIAEAMELTDETGVVELGCSTGIIGMYIAKVTWRSRGKVSDFCVGGPGFNPRHTRALVKHMYGTEYLEEMAAGLRVQIFNKTYFWSNPIGVNLLCETIAEAMELTDETGVVELGCSTGIIGMYIAKRCKTVFELDKLGTSLGQAKSNAKLNEIENMQFVECNNFDTLPSHIKTMLKGYKRVCALLNDTSNNARTTVEMLLIRHLQAVERVIYVMMVNKDCVRNILALCNPEGGTPFVIVKVIPLDITPSIIHSEVVVVLARPKVLPGLTEVITPKPGPPITAPEKSQNYWKYVRGLQRRSDWVKAQVVGLQPERWRWGERSVWETQERRLGERSCAQQQSLQQGAATGSKRKWWDSNQNAGGGEKGRSGKRKNAGWGNAPALNNSRYNRPGQGLTGIGSRIQMALTQTLQGIPLGAAVDPNAAVKLEEVIVSAIKKAGVLDKGPNMGGGGGGGGGVGGGGWGGNYGNYSGYPAGNILHN</sequence>
<evidence type="ECO:0000256" key="8">
    <source>
        <dbReference type="SAM" id="MobiDB-lite"/>
    </source>
</evidence>
<accession>A0A7R9J059</accession>
<dbReference type="PANTHER" id="PTHR45904:SF2">
    <property type="entry name" value="TRNA (URACIL-5-)-METHYLTRANSFERASE HOMOLOG A"/>
    <property type="match status" value="1"/>
</dbReference>
<dbReference type="InterPro" id="IPR029063">
    <property type="entry name" value="SAM-dependent_MTases_sf"/>
</dbReference>
<keyword evidence="3 6" id="KW-0949">S-adenosyl-L-methionine</keyword>
<dbReference type="EMBL" id="OE179893">
    <property type="protein sequence ID" value="CAD7570061.1"/>
    <property type="molecule type" value="Genomic_DNA"/>
</dbReference>
<dbReference type="InterPro" id="IPR045850">
    <property type="entry name" value="TRM2_met"/>
</dbReference>
<feature type="coiled-coil region" evidence="7">
    <location>
        <begin position="175"/>
        <end position="202"/>
    </location>
</feature>
<evidence type="ECO:0000256" key="2">
    <source>
        <dbReference type="ARBA" id="ARBA00022679"/>
    </source>
</evidence>
<dbReference type="GO" id="GO:0006396">
    <property type="term" value="P:RNA processing"/>
    <property type="evidence" value="ECO:0007669"/>
    <property type="project" value="InterPro"/>
</dbReference>
<dbReference type="GO" id="GO:0030697">
    <property type="term" value="F:tRNA (uracil(54)-C5)-methyltransferase activity, S-adenosyl methionine-dependent"/>
    <property type="evidence" value="ECO:0007669"/>
    <property type="project" value="UniProtKB-EC"/>
</dbReference>
<dbReference type="AlphaFoldDB" id="A0A7R9J059"/>
<proteinExistence type="inferred from homology"/>
<feature type="compositionally biased region" description="Polar residues" evidence="8">
    <location>
        <begin position="908"/>
        <end position="919"/>
    </location>
</feature>
<evidence type="ECO:0000256" key="7">
    <source>
        <dbReference type="SAM" id="Coils"/>
    </source>
</evidence>
<protein>
    <recommendedName>
        <fullName evidence="4">tRNA (uracil(54)-C(5))-methyltransferase</fullName>
        <ecNumber evidence="4">2.1.1.35</ecNumber>
    </recommendedName>
</protein>
<name>A0A7R9J059_TIMCA</name>
<evidence type="ECO:0000256" key="3">
    <source>
        <dbReference type="ARBA" id="ARBA00022691"/>
    </source>
</evidence>
<evidence type="ECO:0000256" key="6">
    <source>
        <dbReference type="PROSITE-ProRule" id="PRU01024"/>
    </source>
</evidence>
<evidence type="ECO:0000256" key="5">
    <source>
        <dbReference type="ARBA" id="ARBA00047278"/>
    </source>
</evidence>
<comment type="caution">
    <text evidence="6">Lacks conserved residue(s) required for the propagation of feature annotation.</text>
</comment>
<gene>
    <name evidence="9" type="ORF">TCMB3V08_LOCUS2776</name>
</gene>
<dbReference type="PROSITE" id="PS51687">
    <property type="entry name" value="SAM_MT_RNA_M5U"/>
    <property type="match status" value="1"/>
</dbReference>
<dbReference type="PANTHER" id="PTHR45904">
    <property type="entry name" value="TRNA (URACIL-5-)-METHYLTRANSFERASE"/>
    <property type="match status" value="1"/>
</dbReference>